<dbReference type="EMBL" id="CP042806">
    <property type="protein sequence ID" value="QEE30061.1"/>
    <property type="molecule type" value="Genomic_DNA"/>
</dbReference>
<proteinExistence type="predicted"/>
<keyword evidence="3" id="KW-1185">Reference proteome</keyword>
<name>A0A5B9EHX8_9BACT</name>
<keyword evidence="1" id="KW-0812">Transmembrane</keyword>
<dbReference type="Proteomes" id="UP000321820">
    <property type="component" value="Chromosome"/>
</dbReference>
<protein>
    <submittedName>
        <fullName evidence="2">Uncharacterized protein</fullName>
    </submittedName>
</protein>
<keyword evidence="1" id="KW-1133">Transmembrane helix</keyword>
<sequence length="116" mass="12280">MFPTGLVGVALLVLRVSIATSLLIHAADRCSQLTSCWMTIGFALTALPLCLGLFTPYVAVFSGVLQFLALMSDGGNRPQLITSIVDSGVLSVLGPGAYSIDSRLFGRKLLELPPKK</sequence>
<organism evidence="2 3">
    <name type="scientific">Terriglobus albidus</name>
    <dbReference type="NCBI Taxonomy" id="1592106"/>
    <lineage>
        <taxon>Bacteria</taxon>
        <taxon>Pseudomonadati</taxon>
        <taxon>Acidobacteriota</taxon>
        <taxon>Terriglobia</taxon>
        <taxon>Terriglobales</taxon>
        <taxon>Acidobacteriaceae</taxon>
        <taxon>Terriglobus</taxon>
    </lineage>
</organism>
<accession>A0A5B9EHX8</accession>
<gene>
    <name evidence="2" type="ORF">FTW19_19995</name>
</gene>
<dbReference type="AlphaFoldDB" id="A0A5B9EHX8"/>
<dbReference type="KEGG" id="talb:FTW19_19995"/>
<reference evidence="2 3" key="1">
    <citation type="submission" date="2019-08" db="EMBL/GenBank/DDBJ databases">
        <title>Complete genome sequence of Terriglobus albidus strain ORNL.</title>
        <authorList>
            <person name="Podar M."/>
        </authorList>
    </citation>
    <scope>NUCLEOTIDE SEQUENCE [LARGE SCALE GENOMIC DNA]</scope>
    <source>
        <strain evidence="2 3">ORNL</strain>
    </source>
</reference>
<keyword evidence="1" id="KW-0472">Membrane</keyword>
<dbReference type="OrthoDB" id="5520867at2"/>
<evidence type="ECO:0000313" key="2">
    <source>
        <dbReference type="EMBL" id="QEE30061.1"/>
    </source>
</evidence>
<evidence type="ECO:0000256" key="1">
    <source>
        <dbReference type="SAM" id="Phobius"/>
    </source>
</evidence>
<feature type="transmembrane region" description="Helical" evidence="1">
    <location>
        <begin position="42"/>
        <end position="68"/>
    </location>
</feature>
<evidence type="ECO:0000313" key="3">
    <source>
        <dbReference type="Proteomes" id="UP000321820"/>
    </source>
</evidence>
<dbReference type="RefSeq" id="WP_147649331.1">
    <property type="nucleotide sequence ID" value="NZ_CP042806.1"/>
</dbReference>